<dbReference type="EMBL" id="CAJVPP010011040">
    <property type="protein sequence ID" value="CAG8712700.1"/>
    <property type="molecule type" value="Genomic_DNA"/>
</dbReference>
<protein>
    <submittedName>
        <fullName evidence="2">9228_t:CDS:1</fullName>
    </submittedName>
</protein>
<reference evidence="2" key="1">
    <citation type="submission" date="2021-06" db="EMBL/GenBank/DDBJ databases">
        <authorList>
            <person name="Kallberg Y."/>
            <person name="Tangrot J."/>
            <person name="Rosling A."/>
        </authorList>
    </citation>
    <scope>NUCLEOTIDE SEQUENCE</scope>
    <source>
        <strain evidence="2">87-6 pot B 2015</strain>
    </source>
</reference>
<name>A0A9N9HY97_FUNMO</name>
<evidence type="ECO:0000256" key="1">
    <source>
        <dbReference type="SAM" id="MobiDB-lite"/>
    </source>
</evidence>
<evidence type="ECO:0000313" key="2">
    <source>
        <dbReference type="EMBL" id="CAG8712700.1"/>
    </source>
</evidence>
<feature type="region of interest" description="Disordered" evidence="1">
    <location>
        <begin position="1"/>
        <end position="20"/>
    </location>
</feature>
<proteinExistence type="predicted"/>
<dbReference type="AlphaFoldDB" id="A0A9N9HY97"/>
<keyword evidence="3" id="KW-1185">Reference proteome</keyword>
<feature type="non-terminal residue" evidence="2">
    <location>
        <position position="1"/>
    </location>
</feature>
<evidence type="ECO:0000313" key="3">
    <source>
        <dbReference type="Proteomes" id="UP000789375"/>
    </source>
</evidence>
<organism evidence="2 3">
    <name type="scientific">Funneliformis mosseae</name>
    <name type="common">Endomycorrhizal fungus</name>
    <name type="synonym">Glomus mosseae</name>
    <dbReference type="NCBI Taxonomy" id="27381"/>
    <lineage>
        <taxon>Eukaryota</taxon>
        <taxon>Fungi</taxon>
        <taxon>Fungi incertae sedis</taxon>
        <taxon>Mucoromycota</taxon>
        <taxon>Glomeromycotina</taxon>
        <taxon>Glomeromycetes</taxon>
        <taxon>Glomerales</taxon>
        <taxon>Glomeraceae</taxon>
        <taxon>Funneliformis</taxon>
    </lineage>
</organism>
<gene>
    <name evidence="2" type="ORF">FMOSSE_LOCUS14428</name>
</gene>
<dbReference type="Proteomes" id="UP000789375">
    <property type="component" value="Unassembled WGS sequence"/>
</dbReference>
<sequence>NILQTTEPESSISTDNNNNKTPVIMDIDSLSLDKENSKEVLANEITQVITLN</sequence>
<accession>A0A9N9HY97</accession>
<comment type="caution">
    <text evidence="2">The sequence shown here is derived from an EMBL/GenBank/DDBJ whole genome shotgun (WGS) entry which is preliminary data.</text>
</comment>